<feature type="transmembrane region" description="Helical" evidence="1">
    <location>
        <begin position="65"/>
        <end position="85"/>
    </location>
</feature>
<keyword evidence="1" id="KW-0472">Membrane</keyword>
<keyword evidence="1" id="KW-0812">Transmembrane</keyword>
<keyword evidence="1" id="KW-1133">Transmembrane helix</keyword>
<dbReference type="EMBL" id="JBEPMB010000001">
    <property type="protein sequence ID" value="MET3612944.1"/>
    <property type="molecule type" value="Genomic_DNA"/>
</dbReference>
<comment type="caution">
    <text evidence="2">The sequence shown here is derived from an EMBL/GenBank/DDBJ whole genome shotgun (WGS) entry which is preliminary data.</text>
</comment>
<evidence type="ECO:0000313" key="3">
    <source>
        <dbReference type="Proteomes" id="UP001549047"/>
    </source>
</evidence>
<evidence type="ECO:0008006" key="4">
    <source>
        <dbReference type="Google" id="ProtNLM"/>
    </source>
</evidence>
<protein>
    <recommendedName>
        <fullName evidence="4">DUF2809 domain-containing protein</fullName>
    </recommendedName>
</protein>
<accession>A0ABV2IWR7</accession>
<dbReference type="Proteomes" id="UP001549047">
    <property type="component" value="Unassembled WGS sequence"/>
</dbReference>
<organism evidence="2 3">
    <name type="scientific">Rhizobium aquaticum</name>
    <dbReference type="NCBI Taxonomy" id="1549636"/>
    <lineage>
        <taxon>Bacteria</taxon>
        <taxon>Pseudomonadati</taxon>
        <taxon>Pseudomonadota</taxon>
        <taxon>Alphaproteobacteria</taxon>
        <taxon>Hyphomicrobiales</taxon>
        <taxon>Rhizobiaceae</taxon>
        <taxon>Rhizobium/Agrobacterium group</taxon>
        <taxon>Rhizobium</taxon>
    </lineage>
</organism>
<name>A0ABV2IWR7_9HYPH</name>
<proteinExistence type="predicted"/>
<gene>
    <name evidence="2" type="ORF">ABID16_001249</name>
</gene>
<keyword evidence="3" id="KW-1185">Reference proteome</keyword>
<feature type="transmembrane region" description="Helical" evidence="1">
    <location>
        <begin position="105"/>
        <end position="127"/>
    </location>
</feature>
<dbReference type="InterPro" id="IPR021257">
    <property type="entry name" value="DUF2809"/>
</dbReference>
<feature type="transmembrane region" description="Helical" evidence="1">
    <location>
        <begin position="37"/>
        <end position="58"/>
    </location>
</feature>
<dbReference type="Pfam" id="PF10990">
    <property type="entry name" value="DUF2809"/>
    <property type="match status" value="1"/>
</dbReference>
<sequence>MSHDRFRVFSLVAAALTMVAGLALRGYGYSIGLTFPVVKYGGSVLWGSMVYFLTLALLPHARRSTTLLAASMFSVAVELFRLVHVDALDAFRLTTAGALLLGRVFSAWNIVAYLVGIALACAVSALFPARSCRKSVSS</sequence>
<evidence type="ECO:0000256" key="1">
    <source>
        <dbReference type="SAM" id="Phobius"/>
    </source>
</evidence>
<reference evidence="2 3" key="1">
    <citation type="submission" date="2024-06" db="EMBL/GenBank/DDBJ databases">
        <title>Genomic Encyclopedia of Type Strains, Phase IV (KMG-IV): sequencing the most valuable type-strain genomes for metagenomic binning, comparative biology and taxonomic classification.</title>
        <authorList>
            <person name="Goeker M."/>
        </authorList>
    </citation>
    <scope>NUCLEOTIDE SEQUENCE [LARGE SCALE GENOMIC DNA]</scope>
    <source>
        <strain evidence="2 3">DSM 29780</strain>
    </source>
</reference>
<evidence type="ECO:0000313" key="2">
    <source>
        <dbReference type="EMBL" id="MET3612944.1"/>
    </source>
</evidence>
<dbReference type="RefSeq" id="WP_354555468.1">
    <property type="nucleotide sequence ID" value="NZ_JBEPMB010000001.1"/>
</dbReference>